<proteinExistence type="predicted"/>
<gene>
    <name evidence="1" type="ORF">ABR189_18785</name>
</gene>
<dbReference type="EMBL" id="JBEXAC010000002">
    <property type="protein sequence ID" value="MET6999442.1"/>
    <property type="molecule type" value="Genomic_DNA"/>
</dbReference>
<name>A0ABV2T9V6_9BACT</name>
<evidence type="ECO:0000313" key="1">
    <source>
        <dbReference type="EMBL" id="MET6999442.1"/>
    </source>
</evidence>
<accession>A0ABV2T9V6</accession>
<protein>
    <submittedName>
        <fullName evidence="1">Uncharacterized protein</fullName>
    </submittedName>
</protein>
<keyword evidence="2" id="KW-1185">Reference proteome</keyword>
<dbReference type="RefSeq" id="WP_354662005.1">
    <property type="nucleotide sequence ID" value="NZ_JBEXAC010000002.1"/>
</dbReference>
<comment type="caution">
    <text evidence="1">The sequence shown here is derived from an EMBL/GenBank/DDBJ whole genome shotgun (WGS) entry which is preliminary data.</text>
</comment>
<sequence length="218" mass="26125">MALPLLFQPYPQHLRKEELSNPFKVINDFFSDHYMDEAKDLINKWIKFSNRKQQWRETSPSFLLSYYEQICGIIEASWIIQQIDSAERLADLSPLNLGVAELCQSDFYCSHRFRKNHWDDFPRTLKWKEYINPYIALSKFFRYQGLAEWKRDIHSLLHLALSKCKMDGGEVDLLNVSMHLNKLIEACHLVHVREFEWIDSEMAFKEIKQIEKNRRPKL</sequence>
<organism evidence="1 2">
    <name type="scientific">Chitinophaga defluvii</name>
    <dbReference type="NCBI Taxonomy" id="3163343"/>
    <lineage>
        <taxon>Bacteria</taxon>
        <taxon>Pseudomonadati</taxon>
        <taxon>Bacteroidota</taxon>
        <taxon>Chitinophagia</taxon>
        <taxon>Chitinophagales</taxon>
        <taxon>Chitinophagaceae</taxon>
        <taxon>Chitinophaga</taxon>
    </lineage>
</organism>
<dbReference type="Proteomes" id="UP001549749">
    <property type="component" value="Unassembled WGS sequence"/>
</dbReference>
<evidence type="ECO:0000313" key="2">
    <source>
        <dbReference type="Proteomes" id="UP001549749"/>
    </source>
</evidence>
<reference evidence="1 2" key="1">
    <citation type="submission" date="2024-06" db="EMBL/GenBank/DDBJ databases">
        <title>Chitinophaga defluvii sp. nov., isolated from municipal sewage.</title>
        <authorList>
            <person name="Zhang L."/>
        </authorList>
    </citation>
    <scope>NUCLEOTIDE SEQUENCE [LARGE SCALE GENOMIC DNA]</scope>
    <source>
        <strain evidence="1 2">H8</strain>
    </source>
</reference>